<proteinExistence type="predicted"/>
<evidence type="ECO:0008006" key="3">
    <source>
        <dbReference type="Google" id="ProtNLM"/>
    </source>
</evidence>
<reference evidence="2" key="1">
    <citation type="journal article" date="2015" name="PLoS ONE">
        <title>Comprehensive Evaluation of Toxoplasma gondii VEG and Neospora caninum LIV Genomes with Tachyzoite Stage Transcriptome and Proteome Defines Novel Transcript Features.</title>
        <authorList>
            <person name="Ramaprasad A."/>
            <person name="Mourier T."/>
            <person name="Naeem R."/>
            <person name="Malas T.B."/>
            <person name="Moussa E."/>
            <person name="Panigrahi A."/>
            <person name="Vermont S.J."/>
            <person name="Otto T.D."/>
            <person name="Wastling J."/>
            <person name="Pain A."/>
        </authorList>
    </citation>
    <scope>NUCLEOTIDE SEQUENCE</scope>
    <source>
        <strain evidence="2">Liverpool</strain>
    </source>
</reference>
<name>A0A0F7UCG2_NEOCL</name>
<organism evidence="2">
    <name type="scientific">Neospora caninum (strain Liverpool)</name>
    <dbReference type="NCBI Taxonomy" id="572307"/>
    <lineage>
        <taxon>Eukaryota</taxon>
        <taxon>Sar</taxon>
        <taxon>Alveolata</taxon>
        <taxon>Apicomplexa</taxon>
        <taxon>Conoidasida</taxon>
        <taxon>Coccidia</taxon>
        <taxon>Eucoccidiorida</taxon>
        <taxon>Eimeriorina</taxon>
        <taxon>Sarcocystidae</taxon>
        <taxon>Neospora</taxon>
    </lineage>
</organism>
<dbReference type="EMBL" id="LN714483">
    <property type="protein sequence ID" value="CEL67534.1"/>
    <property type="molecule type" value="Genomic_DNA"/>
</dbReference>
<evidence type="ECO:0000313" key="2">
    <source>
        <dbReference type="EMBL" id="CEL67534.1"/>
    </source>
</evidence>
<keyword evidence="1" id="KW-0812">Transmembrane</keyword>
<feature type="transmembrane region" description="Helical" evidence="1">
    <location>
        <begin position="61"/>
        <end position="79"/>
    </location>
</feature>
<keyword evidence="1" id="KW-1133">Transmembrane helix</keyword>
<gene>
    <name evidence="2" type="ORF">BN1204_033330</name>
</gene>
<evidence type="ECO:0000256" key="1">
    <source>
        <dbReference type="SAM" id="Phobius"/>
    </source>
</evidence>
<keyword evidence="1" id="KW-0472">Membrane</keyword>
<dbReference type="AlphaFoldDB" id="A0A0F7UCG2"/>
<protein>
    <recommendedName>
        <fullName evidence="3">Transmembrane protein</fullName>
    </recommendedName>
</protein>
<feature type="transmembrane region" description="Helical" evidence="1">
    <location>
        <begin position="137"/>
        <end position="157"/>
    </location>
</feature>
<accession>A0A0F7UCG2</accession>
<sequence length="178" mass="19478">MANHNSIRCVERRAAASRWPYTASCEEQTADVSFSPVSASRGFPSPLRSLRARDQRSRRHLICFGSLAVLACSILSLLSSSPSSPSVQLVSAGSALHGDLSSPSSSSFLPDDGRAPPRRLQAGVYFDEEDRARKGQIYLWVSLTLVGLLVLVILYMLKIGSVFDPLLHTRFTPSDKTR</sequence>